<dbReference type="Proteomes" id="UP000423396">
    <property type="component" value="Chromosome"/>
</dbReference>
<dbReference type="KEGG" id="sazo:D1868_10585"/>
<gene>
    <name evidence="1" type="ORF">D1868_10585</name>
</gene>
<dbReference type="RefSeq" id="WP_156007839.1">
    <property type="nucleotide sequence ID" value="NZ_CP045483.1"/>
</dbReference>
<organism evidence="1 2">
    <name type="scientific">Stygiolobus azoricus</name>
    <dbReference type="NCBI Taxonomy" id="41675"/>
    <lineage>
        <taxon>Archaea</taxon>
        <taxon>Thermoproteota</taxon>
        <taxon>Thermoprotei</taxon>
        <taxon>Sulfolobales</taxon>
        <taxon>Sulfolobaceae</taxon>
        <taxon>Stygiolobus</taxon>
    </lineage>
</organism>
<protein>
    <recommendedName>
        <fullName evidence="3">Dinitrogenase iron-molybdenum cofactor biosynthesis domain-containing protein</fullName>
    </recommendedName>
</protein>
<accession>A0A650CRI0</accession>
<dbReference type="AlphaFoldDB" id="A0A650CRI0"/>
<reference evidence="1 2" key="1">
    <citation type="submission" date="2019-10" db="EMBL/GenBank/DDBJ databases">
        <title>Genome Sequences from Six Type Strain Members of the Archaeal Family Sulfolobaceae: Acidianus ambivalens, Acidianus infernus, Metallosphaera prunae, Stygiolobus azoricus, Sulfolobus metallicus, and Sulfurisphaera ohwakuensis.</title>
        <authorList>
            <person name="Counts J.A."/>
            <person name="Kelly R.M."/>
        </authorList>
    </citation>
    <scope>NUCLEOTIDE SEQUENCE [LARGE SCALE GENOMIC DNA]</scope>
    <source>
        <strain evidence="1 2">FC6</strain>
    </source>
</reference>
<dbReference type="InterPro" id="IPR036105">
    <property type="entry name" value="DiNase_FeMo-co_biosyn_sf"/>
</dbReference>
<dbReference type="GeneID" id="42799523"/>
<dbReference type="SUPFAM" id="SSF53146">
    <property type="entry name" value="Nitrogenase accessory factor-like"/>
    <property type="match status" value="1"/>
</dbReference>
<name>A0A650CRI0_9CREN</name>
<evidence type="ECO:0000313" key="2">
    <source>
        <dbReference type="Proteomes" id="UP000423396"/>
    </source>
</evidence>
<dbReference type="EMBL" id="CP045483">
    <property type="protein sequence ID" value="QGR20388.1"/>
    <property type="molecule type" value="Genomic_DNA"/>
</dbReference>
<sequence length="120" mass="13657">MICTVTDSDFRVRIFSRGDLLVLYDETKGEIVLKKKNPALDSSMKRPMVAKECINLGADKVLAAHGSLCFPSYRMLKKAGIKMLITDDGSELKTTNYWDVNWKEVMYSSFLAMMERIKGH</sequence>
<proteinExistence type="predicted"/>
<keyword evidence="2" id="KW-1185">Reference proteome</keyword>
<evidence type="ECO:0000313" key="1">
    <source>
        <dbReference type="EMBL" id="QGR20388.1"/>
    </source>
</evidence>
<evidence type="ECO:0008006" key="3">
    <source>
        <dbReference type="Google" id="ProtNLM"/>
    </source>
</evidence>
<dbReference type="OrthoDB" id="42183at2157"/>